<proteinExistence type="predicted"/>
<protein>
    <submittedName>
        <fullName evidence="1">Uncharacterized protein</fullName>
    </submittedName>
</protein>
<evidence type="ECO:0000313" key="1">
    <source>
        <dbReference type="EMBL" id="SEG48382.1"/>
    </source>
</evidence>
<reference evidence="2" key="1">
    <citation type="submission" date="2016-10" db="EMBL/GenBank/DDBJ databases">
        <authorList>
            <person name="Varghese N."/>
            <person name="Submissions S."/>
        </authorList>
    </citation>
    <scope>NUCLEOTIDE SEQUENCE [LARGE SCALE GENOMIC DNA]</scope>
    <source>
        <strain evidence="2">DSM 43163</strain>
    </source>
</reference>
<accession>A0A1H6AJ13</accession>
<dbReference type="EMBL" id="FNVO01000005">
    <property type="protein sequence ID" value="SEG48382.1"/>
    <property type="molecule type" value="Genomic_DNA"/>
</dbReference>
<gene>
    <name evidence="1" type="ORF">SAMN04489712_105472</name>
</gene>
<name>A0A1H6AJ13_9ACTN</name>
<sequence>MSIRRRSLISRTTRTPDLVLVLPKDLNESETLTDLAEAIGQFRKILTDRVDHLTRASQRLQGGKADLADLRGQLDAYTEAVAHLDEEIITRFDLWDQYARWSRSRTDRRERTFIERSRLF</sequence>
<dbReference type="RefSeq" id="WP_103938418.1">
    <property type="nucleotide sequence ID" value="NZ_FNVO01000005.1"/>
</dbReference>
<dbReference type="Proteomes" id="UP000236723">
    <property type="component" value="Unassembled WGS sequence"/>
</dbReference>
<organism evidence="1 2">
    <name type="scientific">Thermomonospora echinospora</name>
    <dbReference type="NCBI Taxonomy" id="1992"/>
    <lineage>
        <taxon>Bacteria</taxon>
        <taxon>Bacillati</taxon>
        <taxon>Actinomycetota</taxon>
        <taxon>Actinomycetes</taxon>
        <taxon>Streptosporangiales</taxon>
        <taxon>Thermomonosporaceae</taxon>
        <taxon>Thermomonospora</taxon>
    </lineage>
</organism>
<keyword evidence="2" id="KW-1185">Reference proteome</keyword>
<dbReference type="AlphaFoldDB" id="A0A1H6AJ13"/>
<evidence type="ECO:0000313" key="2">
    <source>
        <dbReference type="Proteomes" id="UP000236723"/>
    </source>
</evidence>